<feature type="compositionally biased region" description="Basic residues" evidence="1">
    <location>
        <begin position="10"/>
        <end position="21"/>
    </location>
</feature>
<keyword evidence="3" id="KW-1185">Reference proteome</keyword>
<proteinExistence type="predicted"/>
<feature type="region of interest" description="Disordered" evidence="1">
    <location>
        <begin position="1"/>
        <end position="23"/>
    </location>
</feature>
<organism evidence="2 3">
    <name type="scientific">Rhodofomes roseus</name>
    <dbReference type="NCBI Taxonomy" id="34475"/>
    <lineage>
        <taxon>Eukaryota</taxon>
        <taxon>Fungi</taxon>
        <taxon>Dikarya</taxon>
        <taxon>Basidiomycota</taxon>
        <taxon>Agaricomycotina</taxon>
        <taxon>Agaricomycetes</taxon>
        <taxon>Polyporales</taxon>
        <taxon>Rhodofomes</taxon>
    </lineage>
</organism>
<dbReference type="Proteomes" id="UP000814176">
    <property type="component" value="Unassembled WGS sequence"/>
</dbReference>
<reference evidence="2 3" key="1">
    <citation type="journal article" date="2021" name="Environ. Microbiol.">
        <title>Gene family expansions and transcriptome signatures uncover fungal adaptations to wood decay.</title>
        <authorList>
            <person name="Hage H."/>
            <person name="Miyauchi S."/>
            <person name="Viragh M."/>
            <person name="Drula E."/>
            <person name="Min B."/>
            <person name="Chaduli D."/>
            <person name="Navarro D."/>
            <person name="Favel A."/>
            <person name="Norest M."/>
            <person name="Lesage-Meessen L."/>
            <person name="Balint B."/>
            <person name="Merenyi Z."/>
            <person name="de Eugenio L."/>
            <person name="Morin E."/>
            <person name="Martinez A.T."/>
            <person name="Baldrian P."/>
            <person name="Stursova M."/>
            <person name="Martinez M.J."/>
            <person name="Novotny C."/>
            <person name="Magnuson J.K."/>
            <person name="Spatafora J.W."/>
            <person name="Maurice S."/>
            <person name="Pangilinan J."/>
            <person name="Andreopoulos W."/>
            <person name="LaButti K."/>
            <person name="Hundley H."/>
            <person name="Na H."/>
            <person name="Kuo A."/>
            <person name="Barry K."/>
            <person name="Lipzen A."/>
            <person name="Henrissat B."/>
            <person name="Riley R."/>
            <person name="Ahrendt S."/>
            <person name="Nagy L.G."/>
            <person name="Grigoriev I.V."/>
            <person name="Martin F."/>
            <person name="Rosso M.N."/>
        </authorList>
    </citation>
    <scope>NUCLEOTIDE SEQUENCE [LARGE SCALE GENOMIC DNA]</scope>
    <source>
        <strain evidence="2 3">CIRM-BRFM 1785</strain>
    </source>
</reference>
<comment type="caution">
    <text evidence="2">The sequence shown here is derived from an EMBL/GenBank/DDBJ whole genome shotgun (WGS) entry which is preliminary data.</text>
</comment>
<evidence type="ECO:0000313" key="2">
    <source>
        <dbReference type="EMBL" id="KAH9829560.1"/>
    </source>
</evidence>
<dbReference type="RefSeq" id="XP_047773016.1">
    <property type="nucleotide sequence ID" value="XM_047925281.1"/>
</dbReference>
<dbReference type="GeneID" id="72006013"/>
<evidence type="ECO:0000313" key="3">
    <source>
        <dbReference type="Proteomes" id="UP000814176"/>
    </source>
</evidence>
<sequence length="95" mass="10470">MRAFCGGGCSRHRGQGPHRGRHADSAVLQELTSLYKNHFLRCFCQAKGPTPEPMSRPVAPSFDPEKREIRALLVSTPSIHQVAKAKVRPAVPNIL</sequence>
<dbReference type="EMBL" id="JADCUA010000037">
    <property type="protein sequence ID" value="KAH9829560.1"/>
    <property type="molecule type" value="Genomic_DNA"/>
</dbReference>
<evidence type="ECO:0000256" key="1">
    <source>
        <dbReference type="SAM" id="MobiDB-lite"/>
    </source>
</evidence>
<accession>A0ABQ8K0B8</accession>
<name>A0ABQ8K0B8_9APHY</name>
<protein>
    <submittedName>
        <fullName evidence="2">Uncharacterized protein</fullName>
    </submittedName>
</protein>
<gene>
    <name evidence="2" type="ORF">C8Q71DRAFT_789875</name>
</gene>